<reference evidence="1" key="1">
    <citation type="submission" date="2020-04" db="EMBL/GenBank/DDBJ databases">
        <authorList>
            <person name="Chiriac C."/>
            <person name="Salcher M."/>
            <person name="Ghai R."/>
            <person name="Kavagutti S V."/>
        </authorList>
    </citation>
    <scope>NUCLEOTIDE SEQUENCE</scope>
</reference>
<sequence>MITNSKIFTDTVFGTGSGLSGSDQAEKNTSTIEESYNEFPLIKMNAYKTTVPSNQGKAKDK</sequence>
<proteinExistence type="predicted"/>
<gene>
    <name evidence="1" type="ORF">UFOVP257_35</name>
</gene>
<dbReference type="EMBL" id="LR796274">
    <property type="protein sequence ID" value="CAB4133030.1"/>
    <property type="molecule type" value="Genomic_DNA"/>
</dbReference>
<organism evidence="1">
    <name type="scientific">uncultured Caudovirales phage</name>
    <dbReference type="NCBI Taxonomy" id="2100421"/>
    <lineage>
        <taxon>Viruses</taxon>
        <taxon>Duplodnaviria</taxon>
        <taxon>Heunggongvirae</taxon>
        <taxon>Uroviricota</taxon>
        <taxon>Caudoviricetes</taxon>
        <taxon>Peduoviridae</taxon>
        <taxon>Maltschvirus</taxon>
        <taxon>Maltschvirus maltsch</taxon>
    </lineage>
</organism>
<protein>
    <submittedName>
        <fullName evidence="1">Uncharacterized protein</fullName>
    </submittedName>
</protein>
<evidence type="ECO:0000313" key="1">
    <source>
        <dbReference type="EMBL" id="CAB4133030.1"/>
    </source>
</evidence>
<accession>A0A6J5LJ49</accession>
<name>A0A6J5LJ49_9CAUD</name>